<sequence>MAQKRFKFPKSDVEICFEKVNNEGLCIAALAEFLCYKLLGGLVVLRSHVCLMLGRLYIPKSKMDWDMTKSNTTPSEFRGDIDRTKMEYP</sequence>
<dbReference type="EMBL" id="JAMSHJ010000001">
    <property type="protein sequence ID" value="KAI5448019.1"/>
    <property type="molecule type" value="Genomic_DNA"/>
</dbReference>
<organism evidence="1 2">
    <name type="scientific">Pisum sativum</name>
    <name type="common">Garden pea</name>
    <name type="synonym">Lathyrus oleraceus</name>
    <dbReference type="NCBI Taxonomy" id="3888"/>
    <lineage>
        <taxon>Eukaryota</taxon>
        <taxon>Viridiplantae</taxon>
        <taxon>Streptophyta</taxon>
        <taxon>Embryophyta</taxon>
        <taxon>Tracheophyta</taxon>
        <taxon>Spermatophyta</taxon>
        <taxon>Magnoliopsida</taxon>
        <taxon>eudicotyledons</taxon>
        <taxon>Gunneridae</taxon>
        <taxon>Pentapetalae</taxon>
        <taxon>rosids</taxon>
        <taxon>fabids</taxon>
        <taxon>Fabales</taxon>
        <taxon>Fabaceae</taxon>
        <taxon>Papilionoideae</taxon>
        <taxon>50 kb inversion clade</taxon>
        <taxon>NPAAA clade</taxon>
        <taxon>Hologalegina</taxon>
        <taxon>IRL clade</taxon>
        <taxon>Fabeae</taxon>
        <taxon>Lathyrus</taxon>
    </lineage>
</organism>
<dbReference type="Proteomes" id="UP001058974">
    <property type="component" value="Chromosome 1"/>
</dbReference>
<evidence type="ECO:0000313" key="2">
    <source>
        <dbReference type="Proteomes" id="UP001058974"/>
    </source>
</evidence>
<name>A0A9D5BQC7_PEA</name>
<evidence type="ECO:0000313" key="1">
    <source>
        <dbReference type="EMBL" id="KAI5448019.1"/>
    </source>
</evidence>
<keyword evidence="2" id="KW-1185">Reference proteome</keyword>
<gene>
    <name evidence="1" type="ORF">KIW84_015455</name>
</gene>
<reference evidence="1 2" key="1">
    <citation type="journal article" date="2022" name="Nat. Genet.">
        <title>Improved pea reference genome and pan-genome highlight genomic features and evolutionary characteristics.</title>
        <authorList>
            <person name="Yang T."/>
            <person name="Liu R."/>
            <person name="Luo Y."/>
            <person name="Hu S."/>
            <person name="Wang D."/>
            <person name="Wang C."/>
            <person name="Pandey M.K."/>
            <person name="Ge S."/>
            <person name="Xu Q."/>
            <person name="Li N."/>
            <person name="Li G."/>
            <person name="Huang Y."/>
            <person name="Saxena R.K."/>
            <person name="Ji Y."/>
            <person name="Li M."/>
            <person name="Yan X."/>
            <person name="He Y."/>
            <person name="Liu Y."/>
            <person name="Wang X."/>
            <person name="Xiang C."/>
            <person name="Varshney R.K."/>
            <person name="Ding H."/>
            <person name="Gao S."/>
            <person name="Zong X."/>
        </authorList>
    </citation>
    <scope>NUCLEOTIDE SEQUENCE [LARGE SCALE GENOMIC DNA]</scope>
    <source>
        <strain evidence="1 2">cv. Zhongwan 6</strain>
    </source>
</reference>
<comment type="caution">
    <text evidence="1">The sequence shown here is derived from an EMBL/GenBank/DDBJ whole genome shotgun (WGS) entry which is preliminary data.</text>
</comment>
<protein>
    <submittedName>
        <fullName evidence="1">Uncharacterized protein</fullName>
    </submittedName>
</protein>
<dbReference type="Gramene" id="Psat01G0545500-T1">
    <property type="protein sequence ID" value="KAI5448019.1"/>
    <property type="gene ID" value="KIW84_015455"/>
</dbReference>
<dbReference type="AlphaFoldDB" id="A0A9D5BQC7"/>
<accession>A0A9D5BQC7</accession>
<proteinExistence type="predicted"/>